<dbReference type="CDD" id="cd00067">
    <property type="entry name" value="GAL4"/>
    <property type="match status" value="1"/>
</dbReference>
<keyword evidence="2" id="KW-0862">Zinc</keyword>
<dbReference type="OrthoDB" id="2593732at2759"/>
<evidence type="ECO:0000256" key="3">
    <source>
        <dbReference type="ARBA" id="ARBA00023015"/>
    </source>
</evidence>
<dbReference type="PROSITE" id="PS50048">
    <property type="entry name" value="ZN2_CY6_FUNGAL_2"/>
    <property type="match status" value="1"/>
</dbReference>
<dbReference type="Gene3D" id="4.10.240.10">
    <property type="entry name" value="Zn(2)-C6 fungal-type DNA-binding domain"/>
    <property type="match status" value="1"/>
</dbReference>
<accession>A0A381LDZ6</accession>
<name>A0A381LDZ6_BLUGR</name>
<evidence type="ECO:0000256" key="4">
    <source>
        <dbReference type="ARBA" id="ARBA00023125"/>
    </source>
</evidence>
<evidence type="ECO:0000259" key="7">
    <source>
        <dbReference type="PROSITE" id="PS50048"/>
    </source>
</evidence>
<dbReference type="InterPro" id="IPR036864">
    <property type="entry name" value="Zn2-C6_fun-type_DNA-bd_sf"/>
</dbReference>
<dbReference type="AlphaFoldDB" id="A0A381LDZ6"/>
<dbReference type="SUPFAM" id="SSF57701">
    <property type="entry name" value="Zn2/Cys6 DNA-binding domain"/>
    <property type="match status" value="1"/>
</dbReference>
<evidence type="ECO:0000256" key="2">
    <source>
        <dbReference type="ARBA" id="ARBA00022833"/>
    </source>
</evidence>
<dbReference type="EMBL" id="UIGY01000161">
    <property type="protein sequence ID" value="SUZ12075.1"/>
    <property type="molecule type" value="Genomic_DNA"/>
</dbReference>
<dbReference type="PANTHER" id="PTHR36206:SF4">
    <property type="entry name" value="HYPOTHETICAL CONSERVED PROTEIN (EUROFUNG)-RELATED"/>
    <property type="match status" value="1"/>
</dbReference>
<keyword evidence="3" id="KW-0805">Transcription regulation</keyword>
<sequence>MAPAETKDKIGHVPGGARRIAHSKVKTGCITCRARRVKCDEGKPKCLRCHKYGTECGGYQSTNRGASPRNNFRTIRVRALVPKPPYPSNGGPLFQFPTVGLFQSNLEQRYFDIFSTRIARQLCPYFDAERWTLTILQACMSHPSIRCAAIAIGALGKTNEIARLCKRPVTGERILMDVKHVVGSGTIDTKKMINQANEHHQHALEFYGKAINGMRREMKGFYQDIRVSLIICIIISCFEGIHGNHRSAAAQLQAGLAIVENFHSQVKSSPILHPKGYSSPCPDVVDDFLVQSFGRIDIQSMSVFDPRPVEVHSTLKCEGKETIAAMPKIIRSIEEARIYHDLITRRIMHFNSSIHTPRSRPVGSGDAQKPWPTLQLLPQGINPNHNPIPWVDLKISLEEIDSTISSTKLKNEKDMLSRELRSWVEASHLLLQARMKMKSQDTIPAHILRIAALSNEISLGAAFSITESAYDIFLPHFRLIVQHASQVLALQQEHFARFHCHSGAPGPVDIHFSFEIGLIPSLYIVLIKCRHGPTRRQALALLRKYPHREGVWDTASSSGLGSWVMELEEEGARNYYAAQTCTFIPAAVHSMESCKDGEANHSTSTMAAPVTETSDPDSLSIPEVVRVRQARMRFDLLERRAVLFGVQMDLNSGAYIEKTGIYEW</sequence>
<dbReference type="PANTHER" id="PTHR36206">
    <property type="entry name" value="ASPERCRYPTIN BIOSYNTHESIS CLUSTER-SPECIFIC TRANSCRIPTION REGULATOR ATNN-RELATED"/>
    <property type="match status" value="1"/>
</dbReference>
<keyword evidence="1" id="KW-0479">Metal-binding</keyword>
<evidence type="ECO:0000256" key="1">
    <source>
        <dbReference type="ARBA" id="ARBA00022723"/>
    </source>
</evidence>
<dbReference type="SMART" id="SM00066">
    <property type="entry name" value="GAL4"/>
    <property type="match status" value="1"/>
</dbReference>
<protein>
    <submittedName>
        <fullName evidence="8">Bgt-3859</fullName>
    </submittedName>
</protein>
<feature type="domain" description="Zn(2)-C6 fungal-type" evidence="7">
    <location>
        <begin position="28"/>
        <end position="56"/>
    </location>
</feature>
<organism evidence="8">
    <name type="scientific">Blumeria graminis f. sp. tritici 96224</name>
    <dbReference type="NCBI Taxonomy" id="1268274"/>
    <lineage>
        <taxon>Eukaryota</taxon>
        <taxon>Fungi</taxon>
        <taxon>Dikarya</taxon>
        <taxon>Ascomycota</taxon>
        <taxon>Pezizomycotina</taxon>
        <taxon>Leotiomycetes</taxon>
        <taxon>Erysiphales</taxon>
        <taxon>Erysiphaceae</taxon>
        <taxon>Blumeria</taxon>
    </lineage>
</organism>
<keyword evidence="4" id="KW-0238">DNA-binding</keyword>
<gene>
    <name evidence="8" type="ORF">BGT96224V2_LOCUS5236</name>
</gene>
<dbReference type="GO" id="GO:0008270">
    <property type="term" value="F:zinc ion binding"/>
    <property type="evidence" value="ECO:0007669"/>
    <property type="project" value="InterPro"/>
</dbReference>
<evidence type="ECO:0000256" key="5">
    <source>
        <dbReference type="ARBA" id="ARBA00023163"/>
    </source>
</evidence>
<dbReference type="InterPro" id="IPR001138">
    <property type="entry name" value="Zn2Cys6_DnaBD"/>
</dbReference>
<proteinExistence type="predicted"/>
<evidence type="ECO:0000256" key="6">
    <source>
        <dbReference type="ARBA" id="ARBA00023242"/>
    </source>
</evidence>
<dbReference type="GO" id="GO:0000981">
    <property type="term" value="F:DNA-binding transcription factor activity, RNA polymerase II-specific"/>
    <property type="evidence" value="ECO:0007669"/>
    <property type="project" value="InterPro"/>
</dbReference>
<keyword evidence="6" id="KW-0539">Nucleus</keyword>
<dbReference type="GO" id="GO:0003677">
    <property type="term" value="F:DNA binding"/>
    <property type="evidence" value="ECO:0007669"/>
    <property type="project" value="UniProtKB-KW"/>
</dbReference>
<dbReference type="InterPro" id="IPR052360">
    <property type="entry name" value="Transcr_Regulatory_Proteins"/>
</dbReference>
<dbReference type="Pfam" id="PF00172">
    <property type="entry name" value="Zn_clus"/>
    <property type="match status" value="1"/>
</dbReference>
<keyword evidence="5" id="KW-0804">Transcription</keyword>
<reference evidence="8" key="1">
    <citation type="submission" date="2018-07" db="EMBL/GenBank/DDBJ databases">
        <authorList>
            <person name="Quirk P.G."/>
            <person name="Krulwich T.A."/>
        </authorList>
    </citation>
    <scope>NUCLEOTIDE SEQUENCE</scope>
    <source>
        <strain evidence="8">96224</strain>
    </source>
</reference>
<evidence type="ECO:0000313" key="8">
    <source>
        <dbReference type="EMBL" id="SUZ12075.1"/>
    </source>
</evidence>
<dbReference type="PROSITE" id="PS00463">
    <property type="entry name" value="ZN2_CY6_FUNGAL_1"/>
    <property type="match status" value="1"/>
</dbReference>